<feature type="region of interest" description="Disordered" evidence="1">
    <location>
        <begin position="101"/>
        <end position="134"/>
    </location>
</feature>
<protein>
    <submittedName>
        <fullName evidence="2">Uncharacterized protein</fullName>
    </submittedName>
</protein>
<dbReference type="AlphaFoldDB" id="A0A151NUS3"/>
<keyword evidence="3" id="KW-1185">Reference proteome</keyword>
<proteinExistence type="predicted"/>
<name>A0A151NUS3_ALLMI</name>
<reference evidence="2 3" key="1">
    <citation type="journal article" date="2012" name="Genome Biol.">
        <title>Sequencing three crocodilian genomes to illuminate the evolution of archosaurs and amniotes.</title>
        <authorList>
            <person name="St John J.A."/>
            <person name="Braun E.L."/>
            <person name="Isberg S.R."/>
            <person name="Miles L.G."/>
            <person name="Chong A.Y."/>
            <person name="Gongora J."/>
            <person name="Dalzell P."/>
            <person name="Moran C."/>
            <person name="Bed'hom B."/>
            <person name="Abzhanov A."/>
            <person name="Burgess S.C."/>
            <person name="Cooksey A.M."/>
            <person name="Castoe T.A."/>
            <person name="Crawford N.G."/>
            <person name="Densmore L.D."/>
            <person name="Drew J.C."/>
            <person name="Edwards S.V."/>
            <person name="Faircloth B.C."/>
            <person name="Fujita M.K."/>
            <person name="Greenwold M.J."/>
            <person name="Hoffmann F.G."/>
            <person name="Howard J.M."/>
            <person name="Iguchi T."/>
            <person name="Janes D.E."/>
            <person name="Khan S.Y."/>
            <person name="Kohno S."/>
            <person name="de Koning A.J."/>
            <person name="Lance S.L."/>
            <person name="McCarthy F.M."/>
            <person name="McCormack J.E."/>
            <person name="Merchant M.E."/>
            <person name="Peterson D.G."/>
            <person name="Pollock D.D."/>
            <person name="Pourmand N."/>
            <person name="Raney B.J."/>
            <person name="Roessler K.A."/>
            <person name="Sanford J.R."/>
            <person name="Sawyer R.H."/>
            <person name="Schmidt C.J."/>
            <person name="Triplett E.W."/>
            <person name="Tuberville T.D."/>
            <person name="Venegas-Anaya M."/>
            <person name="Howard J.T."/>
            <person name="Jarvis E.D."/>
            <person name="Guillette L.J.Jr."/>
            <person name="Glenn T.C."/>
            <person name="Green R.E."/>
            <person name="Ray D.A."/>
        </authorList>
    </citation>
    <scope>NUCLEOTIDE SEQUENCE [LARGE SCALE GENOMIC DNA]</scope>
    <source>
        <strain evidence="2">KSC_2009_1</strain>
    </source>
</reference>
<dbReference type="Proteomes" id="UP000050525">
    <property type="component" value="Unassembled WGS sequence"/>
</dbReference>
<sequence>MCLQRCSAAPAHRRPARPRTWLLAPEAQVLVRSECTAWQGWELVRDRQLEPLHSAQIRTSPLLPATTLPRASPSAVSSSPARIRCPASRLGVLCPLHCAQRKNKDAGRTTESSGSLIIPKSAAGHPNTQAAHSSEPEEFMVYKFRPEETRQIPARHHRDQDLDSVLVVTWRVIHHSSQFARRELQNSSKNGESQLNVVENNGYHYATRPHYC</sequence>
<dbReference type="EMBL" id="AKHW03001922">
    <property type="protein sequence ID" value="KYO40514.1"/>
    <property type="molecule type" value="Genomic_DNA"/>
</dbReference>
<comment type="caution">
    <text evidence="2">The sequence shown here is derived from an EMBL/GenBank/DDBJ whole genome shotgun (WGS) entry which is preliminary data.</text>
</comment>
<gene>
    <name evidence="2" type="ORF">Y1Q_0009546</name>
</gene>
<evidence type="ECO:0000256" key="1">
    <source>
        <dbReference type="SAM" id="MobiDB-lite"/>
    </source>
</evidence>
<organism evidence="2 3">
    <name type="scientific">Alligator mississippiensis</name>
    <name type="common">American alligator</name>
    <dbReference type="NCBI Taxonomy" id="8496"/>
    <lineage>
        <taxon>Eukaryota</taxon>
        <taxon>Metazoa</taxon>
        <taxon>Chordata</taxon>
        <taxon>Craniata</taxon>
        <taxon>Vertebrata</taxon>
        <taxon>Euteleostomi</taxon>
        <taxon>Archelosauria</taxon>
        <taxon>Archosauria</taxon>
        <taxon>Crocodylia</taxon>
        <taxon>Alligatoridae</taxon>
        <taxon>Alligatorinae</taxon>
        <taxon>Alligator</taxon>
    </lineage>
</organism>
<evidence type="ECO:0000313" key="3">
    <source>
        <dbReference type="Proteomes" id="UP000050525"/>
    </source>
</evidence>
<accession>A0A151NUS3</accession>
<evidence type="ECO:0000313" key="2">
    <source>
        <dbReference type="EMBL" id="KYO40514.1"/>
    </source>
</evidence>